<evidence type="ECO:0008006" key="4">
    <source>
        <dbReference type="Google" id="ProtNLM"/>
    </source>
</evidence>
<comment type="caution">
    <text evidence="2">The sequence shown here is derived from an EMBL/GenBank/DDBJ whole genome shotgun (WGS) entry which is preliminary data.</text>
</comment>
<name>A0A2V3A1D4_9BACI</name>
<organism evidence="2 3">
    <name type="scientific">Cytobacillus oceanisediminis</name>
    <dbReference type="NCBI Taxonomy" id="665099"/>
    <lineage>
        <taxon>Bacteria</taxon>
        <taxon>Bacillati</taxon>
        <taxon>Bacillota</taxon>
        <taxon>Bacilli</taxon>
        <taxon>Bacillales</taxon>
        <taxon>Bacillaceae</taxon>
        <taxon>Cytobacillus</taxon>
    </lineage>
</organism>
<dbReference type="Pfam" id="PF17328">
    <property type="entry name" value="DUF5366"/>
    <property type="match status" value="1"/>
</dbReference>
<evidence type="ECO:0000256" key="1">
    <source>
        <dbReference type="SAM" id="Phobius"/>
    </source>
</evidence>
<feature type="transmembrane region" description="Helical" evidence="1">
    <location>
        <begin position="54"/>
        <end position="75"/>
    </location>
</feature>
<evidence type="ECO:0000313" key="2">
    <source>
        <dbReference type="EMBL" id="PWW29733.1"/>
    </source>
</evidence>
<evidence type="ECO:0000313" key="3">
    <source>
        <dbReference type="Proteomes" id="UP000247150"/>
    </source>
</evidence>
<dbReference type="Proteomes" id="UP000247150">
    <property type="component" value="Unassembled WGS sequence"/>
</dbReference>
<feature type="transmembrane region" description="Helical" evidence="1">
    <location>
        <begin position="103"/>
        <end position="136"/>
    </location>
</feature>
<gene>
    <name evidence="2" type="ORF">DFO73_104376</name>
</gene>
<keyword evidence="1" id="KW-0812">Transmembrane</keyword>
<dbReference type="RefSeq" id="WP_110064776.1">
    <property type="nucleotide sequence ID" value="NZ_QGTW01000004.1"/>
</dbReference>
<accession>A0A2V3A1D4</accession>
<keyword evidence="1" id="KW-0472">Membrane</keyword>
<proteinExistence type="predicted"/>
<dbReference type="InterPro" id="IPR035289">
    <property type="entry name" value="DUF5366"/>
</dbReference>
<keyword evidence="1" id="KW-1133">Transmembrane helix</keyword>
<feature type="transmembrane region" description="Helical" evidence="1">
    <location>
        <begin position="148"/>
        <end position="173"/>
    </location>
</feature>
<reference evidence="2 3" key="1">
    <citation type="submission" date="2018-05" db="EMBL/GenBank/DDBJ databases">
        <title>Freshwater and sediment microbial communities from various areas in North America, analyzing microbe dynamics in response to fracking.</title>
        <authorList>
            <person name="Lamendella R."/>
        </authorList>
    </citation>
    <scope>NUCLEOTIDE SEQUENCE [LARGE SCALE GENOMIC DNA]</scope>
    <source>
        <strain evidence="2 3">15_TX</strain>
    </source>
</reference>
<protein>
    <recommendedName>
        <fullName evidence="4">Membrane protein YufK</fullName>
    </recommendedName>
</protein>
<dbReference type="OrthoDB" id="2739240at2"/>
<dbReference type="AlphaFoldDB" id="A0A2V3A1D4"/>
<dbReference type="EMBL" id="QGTW01000004">
    <property type="protein sequence ID" value="PWW29733.1"/>
    <property type="molecule type" value="Genomic_DNA"/>
</dbReference>
<sequence length="185" mass="20477">MKNTYITSYFPLLAIILFSTSLAIKTQMELVNFLKKSGIYRGMLEFFSEGGVKLALTILLLVMYFMIFAALKLVADTINGLSLLFFSKDLEGESLAKARHGSAIYFIGGALSLFSLFSYTGIAIIFAAATLIYFIYFVYKASVSLTFAGITGVIFFQVIIWSSILTGVFYLSIKIYNSIMASLPI</sequence>